<dbReference type="AlphaFoldDB" id="A0A6A8M3V2"/>
<comment type="caution">
    <text evidence="4">The sequence shown here is derived from an EMBL/GenBank/DDBJ whole genome shotgun (WGS) entry which is preliminary data.</text>
</comment>
<feature type="domain" description="Peptidase M20 dimerisation" evidence="3">
    <location>
        <begin position="184"/>
        <end position="274"/>
    </location>
</feature>
<dbReference type="Pfam" id="PF07687">
    <property type="entry name" value="M20_dimer"/>
    <property type="match status" value="1"/>
</dbReference>
<feature type="binding site" evidence="2">
    <location>
        <position position="103"/>
    </location>
    <ligand>
        <name>Mn(2+)</name>
        <dbReference type="ChEBI" id="CHEBI:29035"/>
        <label>2</label>
    </ligand>
</feature>
<dbReference type="InterPro" id="IPR036264">
    <property type="entry name" value="Bact_exopeptidase_dim_dom"/>
</dbReference>
<dbReference type="RefSeq" id="WP_154571513.1">
    <property type="nucleotide sequence ID" value="NZ_DBEZJY010000086.1"/>
</dbReference>
<dbReference type="PANTHER" id="PTHR11014:SF63">
    <property type="entry name" value="METALLOPEPTIDASE, PUTATIVE (AFU_ORTHOLOGUE AFUA_6G09600)-RELATED"/>
    <property type="match status" value="1"/>
</dbReference>
<dbReference type="InterPro" id="IPR002933">
    <property type="entry name" value="Peptidase_M20"/>
</dbReference>
<dbReference type="EMBL" id="VUNB01000001">
    <property type="protein sequence ID" value="MST68032.1"/>
    <property type="molecule type" value="Genomic_DNA"/>
</dbReference>
<dbReference type="GO" id="GO:0050118">
    <property type="term" value="F:N-acetyldiaminopimelate deacetylase activity"/>
    <property type="evidence" value="ECO:0007669"/>
    <property type="project" value="UniProtKB-ARBA"/>
</dbReference>
<feature type="binding site" evidence="2">
    <location>
        <position position="101"/>
    </location>
    <ligand>
        <name>Mn(2+)</name>
        <dbReference type="ChEBI" id="CHEBI:29035"/>
        <label>2</label>
    </ligand>
</feature>
<keyword evidence="1 4" id="KW-0378">Hydrolase</keyword>
<feature type="binding site" evidence="2">
    <location>
        <position position="360"/>
    </location>
    <ligand>
        <name>Mn(2+)</name>
        <dbReference type="ChEBI" id="CHEBI:29035"/>
        <label>2</label>
    </ligand>
</feature>
<gene>
    <name evidence="4" type="ORF">FYJ66_00185</name>
</gene>
<organism evidence="4">
    <name type="scientific">Baileyella intestinalis</name>
    <dbReference type="NCBI Taxonomy" id="2606709"/>
    <lineage>
        <taxon>Bacteria</taxon>
        <taxon>Bacillati</taxon>
        <taxon>Bacillota</taxon>
        <taxon>Clostridia</taxon>
        <taxon>Peptostreptococcales</taxon>
        <taxon>Anaerovoracaceae</taxon>
        <taxon>Baileyella</taxon>
    </lineage>
</organism>
<dbReference type="FunFam" id="3.30.70.360:FF:000001">
    <property type="entry name" value="N-acetyldiaminopimelate deacetylase"/>
    <property type="match status" value="1"/>
</dbReference>
<dbReference type="InterPro" id="IPR011650">
    <property type="entry name" value="Peptidase_M20_dimer"/>
</dbReference>
<sequence>MDMKEVAAKYADYQVEMRRWFHHNPELSEKEFETAAKIREELDKMGIPWEHCGLETSTLATIKGAKPGKTVLIRGDMDALTVTEQTGLPFASKNPGVMHACGHDCHMSMMLTAAHILNDMKDELCGTVKLAWQSSEEVATGAKAMVADGAMDGVDGCFAIHVWGDVPAGKVTCDAGPRMGAARKFEIDVKGYSGHGAQPHAAVDAIVAGAAIVNSLQTIVSRKINPAEPAVVTVGTFNAGERWNVISGNARLEGTTRCFSYDVFDKLPEYVEQVAVDTAKAYGCTAEVKDTLLVPPVVNDPEMAALARSAAREVIDEEAPVNIPPTTGGEDFAYFMEKAPGCVLLLGVGDEASGACYPNHNSKFTVHEPELIKGAQIYAKLAMDFTSGKKVEF</sequence>
<dbReference type="NCBIfam" id="TIGR01891">
    <property type="entry name" value="amidohydrolases"/>
    <property type="match status" value="1"/>
</dbReference>
<dbReference type="InterPro" id="IPR017439">
    <property type="entry name" value="Amidohydrolase"/>
</dbReference>
<accession>A0A6A8M3V2</accession>
<keyword evidence="2" id="KW-0464">Manganese</keyword>
<dbReference type="PANTHER" id="PTHR11014">
    <property type="entry name" value="PEPTIDASE M20 FAMILY MEMBER"/>
    <property type="match status" value="1"/>
</dbReference>
<evidence type="ECO:0000256" key="1">
    <source>
        <dbReference type="ARBA" id="ARBA00022801"/>
    </source>
</evidence>
<dbReference type="PIRSF" id="PIRSF005962">
    <property type="entry name" value="Pept_M20D_amidohydro"/>
    <property type="match status" value="1"/>
</dbReference>
<comment type="cofactor">
    <cofactor evidence="2">
        <name>Mn(2+)</name>
        <dbReference type="ChEBI" id="CHEBI:29035"/>
    </cofactor>
    <text evidence="2">The Mn(2+) ion enhances activity.</text>
</comment>
<dbReference type="GO" id="GO:0019877">
    <property type="term" value="P:diaminopimelate biosynthetic process"/>
    <property type="evidence" value="ECO:0007669"/>
    <property type="project" value="UniProtKB-ARBA"/>
</dbReference>
<dbReference type="GO" id="GO:0046872">
    <property type="term" value="F:metal ion binding"/>
    <property type="evidence" value="ECO:0007669"/>
    <property type="project" value="UniProtKB-KW"/>
</dbReference>
<dbReference type="Gene3D" id="3.30.70.360">
    <property type="match status" value="1"/>
</dbReference>
<dbReference type="Gene3D" id="3.40.630.10">
    <property type="entry name" value="Zn peptidases"/>
    <property type="match status" value="1"/>
</dbReference>
<proteinExistence type="predicted"/>
<keyword evidence="2" id="KW-0479">Metal-binding</keyword>
<dbReference type="Pfam" id="PF01546">
    <property type="entry name" value="Peptidase_M20"/>
    <property type="match status" value="1"/>
</dbReference>
<feature type="binding site" evidence="2">
    <location>
        <position position="137"/>
    </location>
    <ligand>
        <name>Mn(2+)</name>
        <dbReference type="ChEBI" id="CHEBI:29035"/>
        <label>2</label>
    </ligand>
</feature>
<evidence type="ECO:0000256" key="2">
    <source>
        <dbReference type="PIRSR" id="PIRSR005962-1"/>
    </source>
</evidence>
<evidence type="ECO:0000313" key="4">
    <source>
        <dbReference type="EMBL" id="MST68032.1"/>
    </source>
</evidence>
<evidence type="ECO:0000259" key="3">
    <source>
        <dbReference type="Pfam" id="PF07687"/>
    </source>
</evidence>
<feature type="binding site" evidence="2">
    <location>
        <position position="161"/>
    </location>
    <ligand>
        <name>Mn(2+)</name>
        <dbReference type="ChEBI" id="CHEBI:29035"/>
        <label>2</label>
    </ligand>
</feature>
<dbReference type="SUPFAM" id="SSF55031">
    <property type="entry name" value="Bacterial exopeptidase dimerisation domain"/>
    <property type="match status" value="1"/>
</dbReference>
<reference evidence="4" key="1">
    <citation type="submission" date="2019-09" db="EMBL/GenBank/DDBJ databases">
        <title>In-depth cultivation of the pig gut microbiome towards novel bacterial diversity and tailored functional studies.</title>
        <authorList>
            <person name="Wylensek D."/>
            <person name="Hitch T.C.A."/>
            <person name="Clavel T."/>
        </authorList>
    </citation>
    <scope>NUCLEOTIDE SEQUENCE</scope>
    <source>
        <strain evidence="4">RF-744-FAT-WT-3</strain>
    </source>
</reference>
<dbReference type="SUPFAM" id="SSF53187">
    <property type="entry name" value="Zn-dependent exopeptidases"/>
    <property type="match status" value="1"/>
</dbReference>
<protein>
    <submittedName>
        <fullName evidence="4">Amidohydrolase</fullName>
    </submittedName>
</protein>
<name>A0A6A8M3V2_9FIRM</name>